<evidence type="ECO:0000313" key="2">
    <source>
        <dbReference type="EMBL" id="RDX84566.1"/>
    </source>
</evidence>
<evidence type="ECO:0008006" key="4">
    <source>
        <dbReference type="Google" id="ProtNLM"/>
    </source>
</evidence>
<dbReference type="OrthoDB" id="1918879at2759"/>
<name>A0A371G1X0_MUCPR</name>
<feature type="compositionally biased region" description="Polar residues" evidence="1">
    <location>
        <begin position="34"/>
        <end position="52"/>
    </location>
</feature>
<reference evidence="2" key="1">
    <citation type="submission" date="2018-05" db="EMBL/GenBank/DDBJ databases">
        <title>Draft genome of Mucuna pruriens seed.</title>
        <authorList>
            <person name="Nnadi N.E."/>
            <person name="Vos R."/>
            <person name="Hasami M.H."/>
            <person name="Devisetty U.K."/>
            <person name="Aguiy J.C."/>
        </authorList>
    </citation>
    <scope>NUCLEOTIDE SEQUENCE [LARGE SCALE GENOMIC DNA]</scope>
    <source>
        <strain evidence="2">JCA_2017</strain>
    </source>
</reference>
<dbReference type="STRING" id="157652.A0A371G1X0"/>
<organism evidence="2 3">
    <name type="scientific">Mucuna pruriens</name>
    <name type="common">Velvet bean</name>
    <name type="synonym">Dolichos pruriens</name>
    <dbReference type="NCBI Taxonomy" id="157652"/>
    <lineage>
        <taxon>Eukaryota</taxon>
        <taxon>Viridiplantae</taxon>
        <taxon>Streptophyta</taxon>
        <taxon>Embryophyta</taxon>
        <taxon>Tracheophyta</taxon>
        <taxon>Spermatophyta</taxon>
        <taxon>Magnoliopsida</taxon>
        <taxon>eudicotyledons</taxon>
        <taxon>Gunneridae</taxon>
        <taxon>Pentapetalae</taxon>
        <taxon>rosids</taxon>
        <taxon>fabids</taxon>
        <taxon>Fabales</taxon>
        <taxon>Fabaceae</taxon>
        <taxon>Papilionoideae</taxon>
        <taxon>50 kb inversion clade</taxon>
        <taxon>NPAAA clade</taxon>
        <taxon>indigoferoid/millettioid clade</taxon>
        <taxon>Phaseoleae</taxon>
        <taxon>Mucuna</taxon>
    </lineage>
</organism>
<dbReference type="Proteomes" id="UP000257109">
    <property type="component" value="Unassembled WGS sequence"/>
</dbReference>
<dbReference type="EMBL" id="QJKJ01007008">
    <property type="protein sequence ID" value="RDX84566.1"/>
    <property type="molecule type" value="Genomic_DNA"/>
</dbReference>
<dbReference type="AlphaFoldDB" id="A0A371G1X0"/>
<gene>
    <name evidence="2" type="ORF">CR513_34361</name>
</gene>
<sequence>MGEKHLRELLKEEQEPFLLKHYISERRRQLKRPSPNNTLQLKKRPQQNTNSKFPTCFLSIHNATKKSPLRPSNTKTASLLLEAALRIHKHSNAKPKPNRAFGLGLGLGLLGSLFKRLASRKRETVGGAEVEGSCEVGLTCSCNARPSSAVWSESNEDKSLDLETCSSAHSFDDSVEEIEFLNKRKQNNQTDCFHDHAFFCESPFRFSLQRSPDYSPRRTPASPTRHTTQDKESNGGDGVNKFQSGEEEEDKEQCSPVSVLDPPFDDDDVHENDHGEDGFDLDCSYASVQRTKQHLLDRLRRFEKLAELDPVELEKRMLDQEEDDYEDADSETTWEEKVLREKVFEILCHSRVDDMQQAPEEDLKRLVNDLIMEEESEVNSSKERSMVIRRVLRRLELWKEVESNTIDMMIQEDFSREEGRWKRSDEQTKELALELELAIFCLLVEELSEELIFVNV</sequence>
<comment type="caution">
    <text evidence="2">The sequence shown here is derived from an EMBL/GenBank/DDBJ whole genome shotgun (WGS) entry which is preliminary data.</text>
</comment>
<feature type="non-terminal residue" evidence="2">
    <location>
        <position position="1"/>
    </location>
</feature>
<accession>A0A371G1X0</accession>
<dbReference type="PANTHER" id="PTHR33623:SF5">
    <property type="entry name" value="HISTONE-LYSINE N-METHYLTRANSFERASE SETD1B-LIKE PROTEIN"/>
    <property type="match status" value="1"/>
</dbReference>
<evidence type="ECO:0000313" key="3">
    <source>
        <dbReference type="Proteomes" id="UP000257109"/>
    </source>
</evidence>
<protein>
    <recommendedName>
        <fullName evidence="4">DUF4378 domain-containing protein</fullName>
    </recommendedName>
</protein>
<dbReference type="PANTHER" id="PTHR33623">
    <property type="entry name" value="OS04G0572500 PROTEIN"/>
    <property type="match status" value="1"/>
</dbReference>
<feature type="region of interest" description="Disordered" evidence="1">
    <location>
        <begin position="27"/>
        <end position="52"/>
    </location>
</feature>
<feature type="region of interest" description="Disordered" evidence="1">
    <location>
        <begin position="209"/>
        <end position="281"/>
    </location>
</feature>
<keyword evidence="3" id="KW-1185">Reference proteome</keyword>
<evidence type="ECO:0000256" key="1">
    <source>
        <dbReference type="SAM" id="MobiDB-lite"/>
    </source>
</evidence>
<proteinExistence type="predicted"/>